<feature type="region of interest" description="Disordered" evidence="1">
    <location>
        <begin position="70"/>
        <end position="90"/>
    </location>
</feature>
<accession>A0A7T4QZ82</accession>
<dbReference type="EMBL" id="CP066167">
    <property type="protein sequence ID" value="QQD17475.1"/>
    <property type="molecule type" value="Genomic_DNA"/>
</dbReference>
<dbReference type="KEGG" id="snan:I6N98_14045"/>
<reference evidence="2 3" key="1">
    <citation type="submission" date="2020-12" db="EMBL/GenBank/DDBJ databases">
        <authorList>
            <person name="Shan Y."/>
        </authorList>
    </citation>
    <scope>NUCLEOTIDE SEQUENCE [LARGE SCALE GENOMIC DNA]</scope>
    <source>
        <strain evidence="3">csc3.9</strain>
    </source>
</reference>
<dbReference type="InterPro" id="IPR021253">
    <property type="entry name" value="ZrgA-like"/>
</dbReference>
<evidence type="ECO:0000313" key="3">
    <source>
        <dbReference type="Proteomes" id="UP000596063"/>
    </source>
</evidence>
<dbReference type="Proteomes" id="UP000596063">
    <property type="component" value="Chromosome"/>
</dbReference>
<organism evidence="2 3">
    <name type="scientific">Spongiibacter nanhainus</name>
    <dbReference type="NCBI Taxonomy" id="2794344"/>
    <lineage>
        <taxon>Bacteria</taxon>
        <taxon>Pseudomonadati</taxon>
        <taxon>Pseudomonadota</taxon>
        <taxon>Gammaproteobacteria</taxon>
        <taxon>Cellvibrionales</taxon>
        <taxon>Spongiibacteraceae</taxon>
        <taxon>Spongiibacter</taxon>
    </lineage>
</organism>
<gene>
    <name evidence="2" type="ORF">I6N98_14045</name>
</gene>
<evidence type="ECO:0000256" key="1">
    <source>
        <dbReference type="SAM" id="MobiDB-lite"/>
    </source>
</evidence>
<proteinExistence type="predicted"/>
<name>A0A7T4QZ82_9GAMM</name>
<protein>
    <submittedName>
        <fullName evidence="2">DUF2796 domain-containing protein</fullName>
    </submittedName>
</protein>
<dbReference type="Pfam" id="PF10986">
    <property type="entry name" value="ZrgA"/>
    <property type="match status" value="1"/>
</dbReference>
<keyword evidence="3" id="KW-1185">Reference proteome</keyword>
<sequence length="148" mass="16351">MLEGSQLDIALLSPAANLVGFEHRPETDDQLAIVALTHRRLSEGEVLFQTEPASCHLAGHSIDLSTIDKHGEEESEEHHNESPSHSSSHREITAQYRFTCAEPDEVRALSTTLMAQFPGIRHLQVQWISGHRQGAATLDNGRTGVILR</sequence>
<dbReference type="AlphaFoldDB" id="A0A7T4QZ82"/>
<evidence type="ECO:0000313" key="2">
    <source>
        <dbReference type="EMBL" id="QQD17475.1"/>
    </source>
</evidence>